<feature type="transmembrane region" description="Helical" evidence="2">
    <location>
        <begin position="333"/>
        <end position="353"/>
    </location>
</feature>
<feature type="transmembrane region" description="Helical" evidence="2">
    <location>
        <begin position="152"/>
        <end position="175"/>
    </location>
</feature>
<keyword evidence="2" id="KW-0472">Membrane</keyword>
<accession>A0A7S0QTD1</accession>
<feature type="transmembrane region" description="Helical" evidence="2">
    <location>
        <begin position="15"/>
        <end position="35"/>
    </location>
</feature>
<feature type="region of interest" description="Disordered" evidence="1">
    <location>
        <begin position="126"/>
        <end position="146"/>
    </location>
</feature>
<keyword evidence="2" id="KW-0812">Transmembrane</keyword>
<name>A0A7S0QTD1_9CRYP</name>
<gene>
    <name evidence="3" type="ORF">CCUR1050_LOCUS30897</name>
</gene>
<feature type="transmembrane region" description="Helical" evidence="2">
    <location>
        <begin position="360"/>
        <end position="382"/>
    </location>
</feature>
<feature type="transmembrane region" description="Helical" evidence="2">
    <location>
        <begin position="433"/>
        <end position="458"/>
    </location>
</feature>
<dbReference type="EMBL" id="HBEZ01056236">
    <property type="protein sequence ID" value="CAD8658703.1"/>
    <property type="molecule type" value="Transcribed_RNA"/>
</dbReference>
<feature type="compositionally biased region" description="Basic residues" evidence="1">
    <location>
        <begin position="482"/>
        <end position="492"/>
    </location>
</feature>
<organism evidence="3">
    <name type="scientific">Cryptomonas curvata</name>
    <dbReference type="NCBI Taxonomy" id="233186"/>
    <lineage>
        <taxon>Eukaryota</taxon>
        <taxon>Cryptophyceae</taxon>
        <taxon>Cryptomonadales</taxon>
        <taxon>Cryptomonadaceae</taxon>
        <taxon>Cryptomonas</taxon>
    </lineage>
</organism>
<feature type="transmembrane region" description="Helical" evidence="2">
    <location>
        <begin position="56"/>
        <end position="76"/>
    </location>
</feature>
<protein>
    <submittedName>
        <fullName evidence="3">Uncharacterized protein</fullName>
    </submittedName>
</protein>
<proteinExistence type="predicted"/>
<feature type="transmembrane region" description="Helical" evidence="2">
    <location>
        <begin position="302"/>
        <end position="321"/>
    </location>
</feature>
<feature type="region of interest" description="Disordered" evidence="1">
    <location>
        <begin position="464"/>
        <end position="503"/>
    </location>
</feature>
<dbReference type="AlphaFoldDB" id="A0A7S0QTD1"/>
<sequence>METFLVTGLVRAGSLLVRGGISLLCGVVWLCSSACSSNLGSNRQRRKKSAAIHRCFLFLINLTSVLLGIIIVQSGFSGLVATDSGVAGFLDSGHYLFTNISSGQMIAFSDLIKSGKDLSAMALSGLTGTGSPSETPSPSPSTPSSAPRLNPFAVVVAAGSSMLLFSTFGLCGSCCALSKNRGDDAYGPCFSNKLLFAYYVAILISSAGLVFAALLCFAFADKATEYMVYAEALLLAVNSSAPLPLIGPIPVSDAERRAWTNARTVGGICVAAAALNVLCARSGAAILGYDWTARRTLLASNLVSAALGIGIIALAFLPAVQQASGEEQWLPKTIGGLGGAVCALSVLGLLATVHQSKGLLTCNASCLGVVCSAMLALGAYAVHDGGAAEGLVRDKLLAIKESFVDICPACKVARPDFEDCCMAQALLLVSDQVAVLGLAACVTVFFLFVNITASVYLCCRVSKERAKHDDESEDEEEELIIKKPKRKPKKPTKPPPAREMEEP</sequence>
<feature type="transmembrane region" description="Helical" evidence="2">
    <location>
        <begin position="196"/>
        <end position="220"/>
    </location>
</feature>
<reference evidence="3" key="1">
    <citation type="submission" date="2021-01" db="EMBL/GenBank/DDBJ databases">
        <authorList>
            <person name="Corre E."/>
            <person name="Pelletier E."/>
            <person name="Niang G."/>
            <person name="Scheremetjew M."/>
            <person name="Finn R."/>
            <person name="Kale V."/>
            <person name="Holt S."/>
            <person name="Cochrane G."/>
            <person name="Meng A."/>
            <person name="Brown T."/>
            <person name="Cohen L."/>
        </authorList>
    </citation>
    <scope>NUCLEOTIDE SEQUENCE</scope>
    <source>
        <strain evidence="3">CCAP979/52</strain>
    </source>
</reference>
<evidence type="ECO:0000256" key="1">
    <source>
        <dbReference type="SAM" id="MobiDB-lite"/>
    </source>
</evidence>
<evidence type="ECO:0000256" key="2">
    <source>
        <dbReference type="SAM" id="Phobius"/>
    </source>
</evidence>
<keyword evidence="2" id="KW-1133">Transmembrane helix</keyword>
<evidence type="ECO:0000313" key="3">
    <source>
        <dbReference type="EMBL" id="CAD8658703.1"/>
    </source>
</evidence>